<dbReference type="RefSeq" id="WP_085390430.1">
    <property type="nucleotide sequence ID" value="NZ_LR134440.1"/>
</dbReference>
<dbReference type="GO" id="GO:0006508">
    <property type="term" value="P:proteolysis"/>
    <property type="evidence" value="ECO:0007669"/>
    <property type="project" value="UniProtKB-UniRule"/>
</dbReference>
<dbReference type="PANTHER" id="PTHR33473:SF19">
    <property type="entry name" value="ATP-DEPENDENT CLP PROTEASE ADAPTER PROTEIN CLPS"/>
    <property type="match status" value="1"/>
</dbReference>
<sequence>MSKVNIKHKIENETVKENIPPPKKIGVFLLNDDYTTMDFVVQVLTEIFMLPQDKAVAVMLLVHHEGKGLCGIYTRDIAYTKQQQVMQWAKAEGHPLQCIIEEV</sequence>
<gene>
    <name evidence="1 3" type="primary">clpS</name>
    <name evidence="3" type="ORF">NCTC12227_00648</name>
</gene>
<dbReference type="FunFam" id="3.30.1390.10:FF:000002">
    <property type="entry name" value="ATP-dependent Clp protease adapter protein ClpS"/>
    <property type="match status" value="1"/>
</dbReference>
<dbReference type="PANTHER" id="PTHR33473">
    <property type="entry name" value="ATP-DEPENDENT CLP PROTEASE ADAPTER PROTEIN CLPS1, CHLOROPLASTIC"/>
    <property type="match status" value="1"/>
</dbReference>
<dbReference type="KEGG" id="nani:NCTC12227_00648"/>
<dbReference type="NCBIfam" id="NF000672">
    <property type="entry name" value="PRK00033.1-5"/>
    <property type="match status" value="1"/>
</dbReference>
<dbReference type="InterPro" id="IPR022935">
    <property type="entry name" value="ClpS"/>
</dbReference>
<dbReference type="Proteomes" id="UP000268229">
    <property type="component" value="Chromosome"/>
</dbReference>
<proteinExistence type="inferred from homology"/>
<protein>
    <recommendedName>
        <fullName evidence="1">ATP-dependent Clp protease adapter protein ClpS</fullName>
    </recommendedName>
</protein>
<dbReference type="GO" id="GO:0030163">
    <property type="term" value="P:protein catabolic process"/>
    <property type="evidence" value="ECO:0007669"/>
    <property type="project" value="InterPro"/>
</dbReference>
<keyword evidence="4" id="KW-1185">Reference proteome</keyword>
<keyword evidence="3" id="KW-0378">Hydrolase</keyword>
<dbReference type="AlphaFoldDB" id="A0A1X3CJ33"/>
<dbReference type="InterPro" id="IPR003769">
    <property type="entry name" value="ClpS_core"/>
</dbReference>
<evidence type="ECO:0000313" key="4">
    <source>
        <dbReference type="Proteomes" id="UP000268229"/>
    </source>
</evidence>
<organism evidence="3 4">
    <name type="scientific">Neisseria animaloris</name>
    <dbReference type="NCBI Taxonomy" id="326522"/>
    <lineage>
        <taxon>Bacteria</taxon>
        <taxon>Pseudomonadati</taxon>
        <taxon>Pseudomonadota</taxon>
        <taxon>Betaproteobacteria</taxon>
        <taxon>Neisseriales</taxon>
        <taxon>Neisseriaceae</taxon>
        <taxon>Neisseria</taxon>
    </lineage>
</organism>
<dbReference type="Gene3D" id="3.30.1390.10">
    <property type="match status" value="1"/>
</dbReference>
<dbReference type="Pfam" id="PF02617">
    <property type="entry name" value="ClpS"/>
    <property type="match status" value="1"/>
</dbReference>
<feature type="domain" description="Adaptor protein ClpS core" evidence="2">
    <location>
        <begin position="21"/>
        <end position="98"/>
    </location>
</feature>
<dbReference type="OrthoDB" id="9796121at2"/>
<name>A0A1X3CJ33_9NEIS</name>
<dbReference type="HAMAP" id="MF_00302">
    <property type="entry name" value="ClpS"/>
    <property type="match status" value="1"/>
</dbReference>
<comment type="similarity">
    <text evidence="1">Belongs to the ClpS family.</text>
</comment>
<dbReference type="EMBL" id="LR134516">
    <property type="protein sequence ID" value="VEJ20926.1"/>
    <property type="molecule type" value="Genomic_DNA"/>
</dbReference>
<evidence type="ECO:0000259" key="2">
    <source>
        <dbReference type="Pfam" id="PF02617"/>
    </source>
</evidence>
<reference evidence="3 4" key="1">
    <citation type="submission" date="2018-12" db="EMBL/GenBank/DDBJ databases">
        <authorList>
            <consortium name="Pathogen Informatics"/>
        </authorList>
    </citation>
    <scope>NUCLEOTIDE SEQUENCE [LARGE SCALE GENOMIC DNA]</scope>
    <source>
        <strain evidence="3 4">NCTC12227</strain>
    </source>
</reference>
<evidence type="ECO:0000313" key="3">
    <source>
        <dbReference type="EMBL" id="VEJ20926.1"/>
    </source>
</evidence>
<evidence type="ECO:0000256" key="1">
    <source>
        <dbReference type="HAMAP-Rule" id="MF_00302"/>
    </source>
</evidence>
<comment type="subunit">
    <text evidence="1">Binds to the N-terminal domain of the chaperone ClpA.</text>
</comment>
<comment type="function">
    <text evidence="1">Involved in the modulation of the specificity of the ClpAP-mediated ATP-dependent protein degradation.</text>
</comment>
<accession>A0A1X3CJ33</accession>
<dbReference type="GO" id="GO:0008233">
    <property type="term" value="F:peptidase activity"/>
    <property type="evidence" value="ECO:0007669"/>
    <property type="project" value="UniProtKB-KW"/>
</dbReference>
<dbReference type="InterPro" id="IPR014719">
    <property type="entry name" value="Ribosomal_bL12_C/ClpS-like"/>
</dbReference>
<dbReference type="SUPFAM" id="SSF54736">
    <property type="entry name" value="ClpS-like"/>
    <property type="match status" value="1"/>
</dbReference>
<dbReference type="STRING" id="326522.BWD08_06975"/>
<keyword evidence="3" id="KW-0645">Protease</keyword>